<dbReference type="EMBL" id="FLYE01000003">
    <property type="protein sequence ID" value="SCA55626.1"/>
    <property type="molecule type" value="Genomic_DNA"/>
</dbReference>
<keyword evidence="2" id="KW-1185">Reference proteome</keyword>
<name>A0A1C3REA4_9PROT</name>
<evidence type="ECO:0000313" key="1">
    <source>
        <dbReference type="EMBL" id="SCA55626.1"/>
    </source>
</evidence>
<accession>A0A1C3REA4</accession>
<evidence type="ECO:0000313" key="2">
    <source>
        <dbReference type="Proteomes" id="UP000231658"/>
    </source>
</evidence>
<protein>
    <submittedName>
        <fullName evidence="1">Uncharacterized protein</fullName>
    </submittedName>
</protein>
<proteinExistence type="predicted"/>
<organism evidence="1 2">
    <name type="scientific">Candidatus Terasakiella magnetica</name>
    <dbReference type="NCBI Taxonomy" id="1867952"/>
    <lineage>
        <taxon>Bacteria</taxon>
        <taxon>Pseudomonadati</taxon>
        <taxon>Pseudomonadota</taxon>
        <taxon>Alphaproteobacteria</taxon>
        <taxon>Rhodospirillales</taxon>
        <taxon>Terasakiellaceae</taxon>
        <taxon>Terasakiella</taxon>
    </lineage>
</organism>
<dbReference type="AlphaFoldDB" id="A0A1C3REA4"/>
<dbReference type="Proteomes" id="UP000231658">
    <property type="component" value="Unassembled WGS sequence"/>
</dbReference>
<gene>
    <name evidence="1" type="ORF">MTBPR1_110065</name>
</gene>
<reference evidence="1 2" key="1">
    <citation type="submission" date="2016-07" db="EMBL/GenBank/DDBJ databases">
        <authorList>
            <person name="Lefevre C.T."/>
        </authorList>
    </citation>
    <scope>NUCLEOTIDE SEQUENCE [LARGE SCALE GENOMIC DNA]</scope>
    <source>
        <strain evidence="1">PR1</strain>
    </source>
</reference>
<sequence length="45" mass="5327">MQRFQHAEKWNKANALSNDDAIDEHCCFDVFLCHGCVKQRFFDHA</sequence>